<accession>A0AAV3SQY6</accession>
<feature type="region of interest" description="Disordered" evidence="1">
    <location>
        <begin position="168"/>
        <end position="190"/>
    </location>
</feature>
<organism evidence="3 4">
    <name type="scientific">Halorubrum ejinorense</name>
    <dbReference type="NCBI Taxonomy" id="425309"/>
    <lineage>
        <taxon>Archaea</taxon>
        <taxon>Methanobacteriati</taxon>
        <taxon>Methanobacteriota</taxon>
        <taxon>Stenosarchaea group</taxon>
        <taxon>Halobacteria</taxon>
        <taxon>Halobacteriales</taxon>
        <taxon>Haloferacaceae</taxon>
        <taxon>Halorubrum</taxon>
    </lineage>
</organism>
<dbReference type="PROSITE" id="PS51762">
    <property type="entry name" value="GH16_2"/>
    <property type="match status" value="1"/>
</dbReference>
<dbReference type="InterPro" id="IPR013320">
    <property type="entry name" value="ConA-like_dom_sf"/>
</dbReference>
<dbReference type="GO" id="GO:0004553">
    <property type="term" value="F:hydrolase activity, hydrolyzing O-glycosyl compounds"/>
    <property type="evidence" value="ECO:0007669"/>
    <property type="project" value="InterPro"/>
</dbReference>
<feature type="compositionally biased region" description="Polar residues" evidence="1">
    <location>
        <begin position="168"/>
        <end position="183"/>
    </location>
</feature>
<dbReference type="GO" id="GO:0005975">
    <property type="term" value="P:carbohydrate metabolic process"/>
    <property type="evidence" value="ECO:0007669"/>
    <property type="project" value="InterPro"/>
</dbReference>
<dbReference type="PANTHER" id="PTHR10963">
    <property type="entry name" value="GLYCOSYL HYDROLASE-RELATED"/>
    <property type="match status" value="1"/>
</dbReference>
<dbReference type="EMBL" id="BAAADQ010000006">
    <property type="protein sequence ID" value="GAA0540774.1"/>
    <property type="molecule type" value="Genomic_DNA"/>
</dbReference>
<protein>
    <recommendedName>
        <fullName evidence="2">GH16 domain-containing protein</fullName>
    </recommendedName>
</protein>
<comment type="caution">
    <text evidence="3">The sequence shown here is derived from an EMBL/GenBank/DDBJ whole genome shotgun (WGS) entry which is preliminary data.</text>
</comment>
<gene>
    <name evidence="3" type="ORF">GCM10008994_14820</name>
</gene>
<sequence length="291" mass="32204">MLTRRHFLASVGVAGVGLTGKALDQSELRMTDWTVILDETWDTFNTDRWGVGFVNPEEWIPNDDASVSAEHVSITDGSCHLQIESDGTGPDGCHQGVLNTSVGGKAWHPKNGVPIKPSPPVYVEADIQLPAREGILPAFWMHPADGTWPPEIDIVELIQDGSADRRSTLQTDVHWSRSGSPGDQDTHRHDPVAYQTTDDLTKTTNTYGCAWFPDRIEWFFNGNLIRTRALEGSVATTLRDATAQPFGIIFSNHVNRIGTADLSTSWVETMRIDRVRVLQKLPGSRSTTIEF</sequence>
<name>A0AAV3SQY6_9EURY</name>
<feature type="domain" description="GH16" evidence="2">
    <location>
        <begin position="31"/>
        <end position="283"/>
    </location>
</feature>
<dbReference type="Pfam" id="PF00722">
    <property type="entry name" value="Glyco_hydro_16"/>
    <property type="match status" value="1"/>
</dbReference>
<dbReference type="Proteomes" id="UP001501425">
    <property type="component" value="Unassembled WGS sequence"/>
</dbReference>
<evidence type="ECO:0000259" key="2">
    <source>
        <dbReference type="PROSITE" id="PS51762"/>
    </source>
</evidence>
<reference evidence="3" key="2">
    <citation type="submission" date="2023-12" db="EMBL/GenBank/DDBJ databases">
        <authorList>
            <person name="Sun Q."/>
            <person name="Inoue M."/>
        </authorList>
    </citation>
    <scope>NUCLEOTIDE SEQUENCE</scope>
    <source>
        <strain evidence="3">JCM 14265</strain>
    </source>
</reference>
<evidence type="ECO:0000256" key="1">
    <source>
        <dbReference type="SAM" id="MobiDB-lite"/>
    </source>
</evidence>
<reference evidence="3" key="1">
    <citation type="journal article" date="2014" name="Int. J. Syst. Evol. Microbiol.">
        <title>Complete genome sequence of Corynebacterium casei LMG S-19264T (=DSM 44701T), isolated from a smear-ripened cheese.</title>
        <authorList>
            <consortium name="US DOE Joint Genome Institute (JGI-PGF)"/>
            <person name="Walter F."/>
            <person name="Albersmeier A."/>
            <person name="Kalinowski J."/>
            <person name="Ruckert C."/>
        </authorList>
    </citation>
    <scope>NUCLEOTIDE SEQUENCE</scope>
    <source>
        <strain evidence="3">JCM 14265</strain>
    </source>
</reference>
<dbReference type="InterPro" id="IPR000757">
    <property type="entry name" value="Beta-glucanase-like"/>
</dbReference>
<dbReference type="Gene3D" id="2.60.120.200">
    <property type="match status" value="1"/>
</dbReference>
<dbReference type="InterPro" id="IPR050546">
    <property type="entry name" value="Glycosyl_Hydrlase_16"/>
</dbReference>
<proteinExistence type="predicted"/>
<dbReference type="PANTHER" id="PTHR10963:SF60">
    <property type="entry name" value="GRAM-NEGATIVE BACTERIA-BINDING PROTEIN 1-RELATED"/>
    <property type="match status" value="1"/>
</dbReference>
<dbReference type="AlphaFoldDB" id="A0AAV3SQY6"/>
<dbReference type="SUPFAM" id="SSF49899">
    <property type="entry name" value="Concanavalin A-like lectins/glucanases"/>
    <property type="match status" value="1"/>
</dbReference>
<evidence type="ECO:0000313" key="4">
    <source>
        <dbReference type="Proteomes" id="UP001501425"/>
    </source>
</evidence>
<evidence type="ECO:0000313" key="3">
    <source>
        <dbReference type="EMBL" id="GAA0540774.1"/>
    </source>
</evidence>